<name>A0ABD1S3J7_9LAMI</name>
<dbReference type="InterPro" id="IPR044814">
    <property type="entry name" value="Terpene_cyclase_plant_C1"/>
</dbReference>
<dbReference type="SFLD" id="SFLDS00005">
    <property type="entry name" value="Isoprenoid_Synthase_Type_I"/>
    <property type="match status" value="1"/>
</dbReference>
<keyword evidence="2" id="KW-0479">Metal-binding</keyword>
<dbReference type="InterPro" id="IPR036965">
    <property type="entry name" value="Terpene_synth_N_sf"/>
</dbReference>
<dbReference type="Gene3D" id="1.50.10.130">
    <property type="entry name" value="Terpene synthase, N-terminal domain"/>
    <property type="match status" value="1"/>
</dbReference>
<keyword evidence="6" id="KW-1185">Reference proteome</keyword>
<proteinExistence type="predicted"/>
<dbReference type="InterPro" id="IPR008930">
    <property type="entry name" value="Terpenoid_cyclase/PrenylTrfase"/>
</dbReference>
<dbReference type="SFLD" id="SFLDG01019">
    <property type="entry name" value="Terpene_Cyclase_Like_1_C_Termi"/>
    <property type="match status" value="1"/>
</dbReference>
<dbReference type="Proteomes" id="UP001604277">
    <property type="component" value="Unassembled WGS sequence"/>
</dbReference>
<comment type="cofactor">
    <cofactor evidence="1">
        <name>Mg(2+)</name>
        <dbReference type="ChEBI" id="CHEBI:18420"/>
    </cofactor>
</comment>
<dbReference type="AlphaFoldDB" id="A0ABD1S3J7"/>
<evidence type="ECO:0000259" key="4">
    <source>
        <dbReference type="Pfam" id="PF03936"/>
    </source>
</evidence>
<feature type="domain" description="Terpene synthase N-terminal" evidence="3">
    <location>
        <begin position="59"/>
        <end position="234"/>
    </location>
</feature>
<sequence>MHHMPLHFSAFARPLDRTTSSEVKVLAQASETNKKCLLKRATKMQSELGRRSGNYEQNIWDDDYVQSISTPYVGKEYLELAENLKEKMRIIISEMEDQPDQLELIDNLQRLDVSYHFQDEIKKILDHIHLNNKDFENQKKKDMYSTALKFRIIRQNGYHVPQEVFSSFMDEQGNFRADVSGNIEGILSLYEASFLSMENEGILDEARNFATQHLKERLQHITNQGLADQVSRALELPLHWRVQKLEAKWFINVYENRHDANLILLELAKLDFNIVQAKYQDEIKQMSRWYKETCLPEKLNFARHRLVECFFWALGVTPEPQFGYSRRILTKTAELITLVDDIYDVHGSLDELDLFTDIVERWDINALNQLPEYMRICFLALFNSTNEMAYGVLKDQGLNIIPNTQKLWAELCRAYLTEARWYNSGYFPSLSEYLNTAWISIAVPLILFHAYVCTINPILETDLGNLEQYPGTIRWPALVVRLMNDLGTSSDEIKRGDVPKSIQCYMQDTGCSEEDARDHIKYIIDVTLKKMNKDILMDSPFKDFVGTAMNLARISQCVYQYGDGFGVPHLDTKKNLISLLVEPITL</sequence>
<dbReference type="InterPro" id="IPR034741">
    <property type="entry name" value="Terpene_cyclase-like_1_C"/>
</dbReference>
<protein>
    <submittedName>
        <fullName evidence="5">Cineole-1</fullName>
    </submittedName>
</protein>
<reference evidence="6" key="1">
    <citation type="submission" date="2024-07" db="EMBL/GenBank/DDBJ databases">
        <title>Two chromosome-level genome assemblies of Korean endemic species Abeliophyllum distichum and Forsythia ovata (Oleaceae).</title>
        <authorList>
            <person name="Jang H."/>
        </authorList>
    </citation>
    <scope>NUCLEOTIDE SEQUENCE [LARGE SCALE GENOMIC DNA]</scope>
</reference>
<dbReference type="FunFam" id="1.50.10.130:FF:000001">
    <property type="entry name" value="Isoprene synthase, chloroplastic"/>
    <property type="match status" value="1"/>
</dbReference>
<dbReference type="FunFam" id="1.10.600.10:FF:000007">
    <property type="entry name" value="Isoprene synthase, chloroplastic"/>
    <property type="match status" value="1"/>
</dbReference>
<evidence type="ECO:0000256" key="2">
    <source>
        <dbReference type="ARBA" id="ARBA00022723"/>
    </source>
</evidence>
<comment type="caution">
    <text evidence="5">The sequence shown here is derived from an EMBL/GenBank/DDBJ whole genome shotgun (WGS) entry which is preliminary data.</text>
</comment>
<evidence type="ECO:0000313" key="5">
    <source>
        <dbReference type="EMBL" id="KAL2495272.1"/>
    </source>
</evidence>
<dbReference type="PANTHER" id="PTHR31225:SF256">
    <property type="entry name" value="(-)-ALPHA-TERPINEOL SYNTHASE-LIKE"/>
    <property type="match status" value="1"/>
</dbReference>
<dbReference type="EMBL" id="JBFOLJ010000011">
    <property type="protein sequence ID" value="KAL2495272.1"/>
    <property type="molecule type" value="Genomic_DNA"/>
</dbReference>
<dbReference type="InterPro" id="IPR050148">
    <property type="entry name" value="Terpene_synthase-like"/>
</dbReference>
<dbReference type="Pfam" id="PF01397">
    <property type="entry name" value="Terpene_synth"/>
    <property type="match status" value="1"/>
</dbReference>
<dbReference type="PANTHER" id="PTHR31225">
    <property type="entry name" value="OS04G0344100 PROTEIN-RELATED"/>
    <property type="match status" value="1"/>
</dbReference>
<dbReference type="CDD" id="cd00684">
    <property type="entry name" value="Terpene_cyclase_plant_C1"/>
    <property type="match status" value="1"/>
</dbReference>
<organism evidence="5 6">
    <name type="scientific">Forsythia ovata</name>
    <dbReference type="NCBI Taxonomy" id="205694"/>
    <lineage>
        <taxon>Eukaryota</taxon>
        <taxon>Viridiplantae</taxon>
        <taxon>Streptophyta</taxon>
        <taxon>Embryophyta</taxon>
        <taxon>Tracheophyta</taxon>
        <taxon>Spermatophyta</taxon>
        <taxon>Magnoliopsida</taxon>
        <taxon>eudicotyledons</taxon>
        <taxon>Gunneridae</taxon>
        <taxon>Pentapetalae</taxon>
        <taxon>asterids</taxon>
        <taxon>lamiids</taxon>
        <taxon>Lamiales</taxon>
        <taxon>Oleaceae</taxon>
        <taxon>Forsythieae</taxon>
        <taxon>Forsythia</taxon>
    </lineage>
</organism>
<evidence type="ECO:0000313" key="6">
    <source>
        <dbReference type="Proteomes" id="UP001604277"/>
    </source>
</evidence>
<dbReference type="SUPFAM" id="SSF48239">
    <property type="entry name" value="Terpenoid cyclases/Protein prenyltransferases"/>
    <property type="match status" value="1"/>
</dbReference>
<dbReference type="InterPro" id="IPR005630">
    <property type="entry name" value="Terpene_synthase_metal-bd"/>
</dbReference>
<dbReference type="GO" id="GO:0046872">
    <property type="term" value="F:metal ion binding"/>
    <property type="evidence" value="ECO:0007669"/>
    <property type="project" value="UniProtKB-KW"/>
</dbReference>
<feature type="domain" description="Terpene synthase metal-binding" evidence="4">
    <location>
        <begin position="291"/>
        <end position="529"/>
    </location>
</feature>
<dbReference type="Pfam" id="PF03936">
    <property type="entry name" value="Terpene_synth_C"/>
    <property type="match status" value="1"/>
</dbReference>
<accession>A0ABD1S3J7</accession>
<dbReference type="Gene3D" id="1.10.600.10">
    <property type="entry name" value="Farnesyl Diphosphate Synthase"/>
    <property type="match status" value="1"/>
</dbReference>
<gene>
    <name evidence="5" type="ORF">Fot_39029</name>
</gene>
<dbReference type="InterPro" id="IPR001906">
    <property type="entry name" value="Terpene_synth_N"/>
</dbReference>
<dbReference type="InterPro" id="IPR008949">
    <property type="entry name" value="Isoprenoid_synthase_dom_sf"/>
</dbReference>
<dbReference type="SUPFAM" id="SSF48576">
    <property type="entry name" value="Terpenoid synthases"/>
    <property type="match status" value="1"/>
</dbReference>
<evidence type="ECO:0000259" key="3">
    <source>
        <dbReference type="Pfam" id="PF01397"/>
    </source>
</evidence>
<evidence type="ECO:0000256" key="1">
    <source>
        <dbReference type="ARBA" id="ARBA00001946"/>
    </source>
</evidence>